<protein>
    <submittedName>
        <fullName evidence="5">HipA domain-containing protein</fullName>
    </submittedName>
</protein>
<accession>A0ABR9G6Q4</accession>
<dbReference type="EMBL" id="JACZZA010000002">
    <property type="protein sequence ID" value="MBE1159715.1"/>
    <property type="molecule type" value="Genomic_DNA"/>
</dbReference>
<sequence>MVCANDGSIRLPAAGEITTHILKPDSLRIPGLRALEAFGLRLAKAIDLDVIQVQMIEVADVKALLVERYDRELDAVGELTRLHQEDFCQALGYPGELKYEASGGPSLAQCARLIRESRLGPAAVKGLLDWLLFNVLMGNADAHAKNLALLCDRKGRRKLAPFYDLVPTIAIAEQFVERQPALRIGTSDRIDEVTPEDLRSFASACGYAPSFVLRRLASMIHDALRCAPMVAALLVEQGAMPERIENALDKVRGNMRRMAQQLR</sequence>
<dbReference type="InterPro" id="IPR012893">
    <property type="entry name" value="HipA-like_C"/>
</dbReference>
<proteinExistence type="inferred from homology"/>
<comment type="caution">
    <text evidence="5">The sequence shown here is derived from an EMBL/GenBank/DDBJ whole genome shotgun (WGS) entry which is preliminary data.</text>
</comment>
<comment type="similarity">
    <text evidence="1">Belongs to the HipA Ser/Thr kinase family.</text>
</comment>
<dbReference type="Proteomes" id="UP000651010">
    <property type="component" value="Unassembled WGS sequence"/>
</dbReference>
<keyword evidence="3" id="KW-0418">Kinase</keyword>
<dbReference type="Gene3D" id="1.10.1070.20">
    <property type="match status" value="1"/>
</dbReference>
<dbReference type="Pfam" id="PF07804">
    <property type="entry name" value="HipA_C"/>
    <property type="match status" value="1"/>
</dbReference>
<name>A0ABR9G6Q4_9GAMM</name>
<dbReference type="PANTHER" id="PTHR37419">
    <property type="entry name" value="SERINE/THREONINE-PROTEIN KINASE TOXIN HIPA"/>
    <property type="match status" value="1"/>
</dbReference>
<evidence type="ECO:0000313" key="6">
    <source>
        <dbReference type="Proteomes" id="UP000651010"/>
    </source>
</evidence>
<evidence type="ECO:0000256" key="2">
    <source>
        <dbReference type="ARBA" id="ARBA00022679"/>
    </source>
</evidence>
<keyword evidence="2" id="KW-0808">Transferase</keyword>
<evidence type="ECO:0000256" key="1">
    <source>
        <dbReference type="ARBA" id="ARBA00010164"/>
    </source>
</evidence>
<feature type="domain" description="HipA-like C-terminal" evidence="4">
    <location>
        <begin position="16"/>
        <end position="222"/>
    </location>
</feature>
<reference evidence="5 6" key="1">
    <citation type="submission" date="2020-09" db="EMBL/GenBank/DDBJ databases">
        <title>Dyella sp. 7MK23 isolated from forest soil.</title>
        <authorList>
            <person name="Fu J."/>
        </authorList>
    </citation>
    <scope>NUCLEOTIDE SEQUENCE [LARGE SCALE GENOMIC DNA]</scope>
    <source>
        <strain evidence="5 6">7MK23</strain>
    </source>
</reference>
<evidence type="ECO:0000259" key="4">
    <source>
        <dbReference type="Pfam" id="PF07804"/>
    </source>
</evidence>
<dbReference type="PANTHER" id="PTHR37419:SF1">
    <property type="entry name" value="SERINE_THREONINE-PROTEIN KINASE TOXIN HIPA"/>
    <property type="match status" value="1"/>
</dbReference>
<gene>
    <name evidence="5" type="ORF">IGX34_04910</name>
</gene>
<dbReference type="InterPro" id="IPR052028">
    <property type="entry name" value="HipA_Ser/Thr_kinase"/>
</dbReference>
<organism evidence="5 6">
    <name type="scientific">Dyella acidiphila</name>
    <dbReference type="NCBI Taxonomy" id="2775866"/>
    <lineage>
        <taxon>Bacteria</taxon>
        <taxon>Pseudomonadati</taxon>
        <taxon>Pseudomonadota</taxon>
        <taxon>Gammaproteobacteria</taxon>
        <taxon>Lysobacterales</taxon>
        <taxon>Rhodanobacteraceae</taxon>
        <taxon>Dyella</taxon>
    </lineage>
</organism>
<keyword evidence="6" id="KW-1185">Reference proteome</keyword>
<evidence type="ECO:0000313" key="5">
    <source>
        <dbReference type="EMBL" id="MBE1159715.1"/>
    </source>
</evidence>
<evidence type="ECO:0000256" key="3">
    <source>
        <dbReference type="ARBA" id="ARBA00022777"/>
    </source>
</evidence>